<evidence type="ECO:0000313" key="1">
    <source>
        <dbReference type="EMBL" id="OXA56938.1"/>
    </source>
</evidence>
<gene>
    <name evidence="1" type="ORF">Fcan01_06712</name>
</gene>
<dbReference type="STRING" id="158441.A0A226EI61"/>
<dbReference type="Proteomes" id="UP000198287">
    <property type="component" value="Unassembled WGS sequence"/>
</dbReference>
<reference evidence="1 2" key="1">
    <citation type="submission" date="2015-12" db="EMBL/GenBank/DDBJ databases">
        <title>The genome of Folsomia candida.</title>
        <authorList>
            <person name="Faddeeva A."/>
            <person name="Derks M.F."/>
            <person name="Anvar Y."/>
            <person name="Smit S."/>
            <person name="Van Straalen N."/>
            <person name="Roelofs D."/>
        </authorList>
    </citation>
    <scope>NUCLEOTIDE SEQUENCE [LARGE SCALE GENOMIC DNA]</scope>
    <source>
        <strain evidence="1 2">VU population</strain>
        <tissue evidence="1">Whole body</tissue>
    </source>
</reference>
<keyword evidence="2" id="KW-1185">Reference proteome</keyword>
<dbReference type="OrthoDB" id="109543at2759"/>
<dbReference type="EMBL" id="LNIX01000003">
    <property type="protein sequence ID" value="OXA56938.1"/>
    <property type="molecule type" value="Genomic_DNA"/>
</dbReference>
<sequence length="224" mass="25474">MNNGDNATANDKFINGYFALYRLLLAFKKDSPDLGSFADEQIQRALKGRDSLKKDNFANLGEFLIYLSLSDKYEWKDVSEPFMRECDARNVFWYAKGNRNNPPKCPELLNTATGDFAQRAKKVFEATVVSRRLVMFQVRFISVAKNLWESGVLEIESGDGADFGRFGLVPDCAKVRLKGLYQDVVQVNGWTEFFEFVGMVRRSDVDRGSELVEAVKVSKRLGYT</sequence>
<protein>
    <submittedName>
        <fullName evidence="1">Uncharacterized protein</fullName>
    </submittedName>
</protein>
<organism evidence="1 2">
    <name type="scientific">Folsomia candida</name>
    <name type="common">Springtail</name>
    <dbReference type="NCBI Taxonomy" id="158441"/>
    <lineage>
        <taxon>Eukaryota</taxon>
        <taxon>Metazoa</taxon>
        <taxon>Ecdysozoa</taxon>
        <taxon>Arthropoda</taxon>
        <taxon>Hexapoda</taxon>
        <taxon>Collembola</taxon>
        <taxon>Entomobryomorpha</taxon>
        <taxon>Isotomoidea</taxon>
        <taxon>Isotomidae</taxon>
        <taxon>Proisotominae</taxon>
        <taxon>Folsomia</taxon>
    </lineage>
</organism>
<evidence type="ECO:0000313" key="2">
    <source>
        <dbReference type="Proteomes" id="UP000198287"/>
    </source>
</evidence>
<name>A0A226EI61_FOLCA</name>
<proteinExistence type="predicted"/>
<dbReference type="AlphaFoldDB" id="A0A226EI61"/>
<comment type="caution">
    <text evidence="1">The sequence shown here is derived from an EMBL/GenBank/DDBJ whole genome shotgun (WGS) entry which is preliminary data.</text>
</comment>
<accession>A0A226EI61</accession>